<proteinExistence type="predicted"/>
<feature type="compositionally biased region" description="Low complexity" evidence="1">
    <location>
        <begin position="290"/>
        <end position="304"/>
    </location>
</feature>
<sequence length="774" mass="87533">MTSCNNGIECSTGVSVFIQEPRVPKAASETMDIICIRTNQELGAFWRAILPAFLVVYNDNSGLLEGLYSEGALTDTDYESLVSGKHLESPKDTARKLFCILSRLPLRAFNVSVAPQLCADCKEIIPERFFVRADQHDLLTAATADFDQKETCLRHDVLDGHVGLETIADVLYQLYCLPPDKYKEICTRKRNDADRWEIIFDAFTKQHPCFTEQLLNETRAILERYHITVPGNFADIMTAGFPCTCEQSIIPPSAKSTSDQEVPRLDEETNPQSSDSSDTNVDASSYSPNSTRRTSTDSETSMSDIDMDGALESATTDQPKARQLPGSLKQQNVTETSPHTTAEHLLEGSADSRSQTAIPIPEVKTKSSTRYERRIRSEEELARFWREILPAFLDVVDPDVCGFPEELYARGVLTDTDYESLYEKRKAHVHRKQKARYLWFILSKHTLDIFLEKVKFVFTQVAPNLCASFGHIIPEEFFADTRSVEQMTKQTKEKANERCLRHCIEARVRYKSVADVLCHLGCLSLKDYEDIIGDSGKKVDNKWNAIFDAFRERCPHTRQRLYENMRELLERYNVPIPDKMEDIMSRGFPCTGTCPMVLSSLSPVLTTVDVKQRILEWLRKRNSDKSVSSVDDNATDLHTSIYSSCSTPRPISEYSSSGHSSTDCESESTQTETSLPLDGPSECQELEPKHLQELLNTSDQRLSYHEASWSAVRKDVMKMLTFARGNDWPTLLAMNDVPVVVNDDAGLRRVVKKRKDASDGLLLDRDSVSEEYSV</sequence>
<feature type="compositionally biased region" description="Polar residues" evidence="1">
    <location>
        <begin position="646"/>
        <end position="674"/>
    </location>
</feature>
<comment type="caution">
    <text evidence="2">The sequence shown here is derived from an EMBL/GenBank/DDBJ whole genome shotgun (WGS) entry which is preliminary data.</text>
</comment>
<evidence type="ECO:0000256" key="1">
    <source>
        <dbReference type="SAM" id="MobiDB-lite"/>
    </source>
</evidence>
<dbReference type="EMBL" id="JACVVK020000367">
    <property type="protein sequence ID" value="KAK7476741.1"/>
    <property type="molecule type" value="Genomic_DNA"/>
</dbReference>
<evidence type="ECO:0000313" key="3">
    <source>
        <dbReference type="Proteomes" id="UP001519460"/>
    </source>
</evidence>
<organism evidence="2 3">
    <name type="scientific">Batillaria attramentaria</name>
    <dbReference type="NCBI Taxonomy" id="370345"/>
    <lineage>
        <taxon>Eukaryota</taxon>
        <taxon>Metazoa</taxon>
        <taxon>Spiralia</taxon>
        <taxon>Lophotrochozoa</taxon>
        <taxon>Mollusca</taxon>
        <taxon>Gastropoda</taxon>
        <taxon>Caenogastropoda</taxon>
        <taxon>Sorbeoconcha</taxon>
        <taxon>Cerithioidea</taxon>
        <taxon>Batillariidae</taxon>
        <taxon>Batillaria</taxon>
    </lineage>
</organism>
<gene>
    <name evidence="2" type="ORF">BaRGS_00032034</name>
</gene>
<feature type="region of interest" description="Disordered" evidence="1">
    <location>
        <begin position="646"/>
        <end position="681"/>
    </location>
</feature>
<evidence type="ECO:0008006" key="4">
    <source>
        <dbReference type="Google" id="ProtNLM"/>
    </source>
</evidence>
<accession>A0ABD0JPG5</accession>
<reference evidence="2 3" key="1">
    <citation type="journal article" date="2023" name="Sci. Data">
        <title>Genome assembly of the Korean intertidal mud-creeper Batillaria attramentaria.</title>
        <authorList>
            <person name="Patra A.K."/>
            <person name="Ho P.T."/>
            <person name="Jun S."/>
            <person name="Lee S.J."/>
            <person name="Kim Y."/>
            <person name="Won Y.J."/>
        </authorList>
    </citation>
    <scope>NUCLEOTIDE SEQUENCE [LARGE SCALE GENOMIC DNA]</scope>
    <source>
        <strain evidence="2">Wonlab-2016</strain>
    </source>
</reference>
<evidence type="ECO:0000313" key="2">
    <source>
        <dbReference type="EMBL" id="KAK7476741.1"/>
    </source>
</evidence>
<feature type="compositionally biased region" description="Polar residues" evidence="1">
    <location>
        <begin position="270"/>
        <end position="289"/>
    </location>
</feature>
<dbReference type="Proteomes" id="UP001519460">
    <property type="component" value="Unassembled WGS sequence"/>
</dbReference>
<dbReference type="AlphaFoldDB" id="A0ABD0JPG5"/>
<keyword evidence="3" id="KW-1185">Reference proteome</keyword>
<feature type="compositionally biased region" description="Polar residues" evidence="1">
    <location>
        <begin position="328"/>
        <end position="340"/>
    </location>
</feature>
<protein>
    <recommendedName>
        <fullName evidence="4">RING-type E3 ubiquitin transferase</fullName>
    </recommendedName>
</protein>
<name>A0ABD0JPG5_9CAEN</name>
<feature type="region of interest" description="Disordered" evidence="1">
    <location>
        <begin position="252"/>
        <end position="340"/>
    </location>
</feature>